<name>A0A2I8EZH7_9BURK</name>
<dbReference type="KEGG" id="pter:C2L65_35180"/>
<gene>
    <name evidence="1" type="ORF">C2L65_35180</name>
</gene>
<protein>
    <submittedName>
        <fullName evidence="1">Uncharacterized protein</fullName>
    </submittedName>
</protein>
<dbReference type="Proteomes" id="UP000243502">
    <property type="component" value="Chromosome 3"/>
</dbReference>
<dbReference type="RefSeq" id="WP_042309767.1">
    <property type="nucleotide sequence ID" value="NZ_CP026113.1"/>
</dbReference>
<dbReference type="EMBL" id="CP026113">
    <property type="protein sequence ID" value="AUT64868.1"/>
    <property type="molecule type" value="Genomic_DNA"/>
</dbReference>
<dbReference type="AlphaFoldDB" id="A0A2I8EZH7"/>
<sequence length="412" mass="46167">MADKSDLVTAYLGKLSRHKELIATAYHHGSVDASDARDGGRGLFELTQARVLVPYREGTYRLASSLSKHLDEVLQIERLYSAAGANVSELAKRLPDIAHLVANAVFDGRIDDSDRFIDEFDRAVFELADSVTGALQSLRIQADNKFANVSSYAEKRRQNEFYLDRVERISEALGTIQSGDMIRSFESTPEGERLLESYRSQIGEHLAEWRAQLLDITAILREYLFRTRQIELVARRMRSFELFLKRTPSYVPADIDSLSDAPAWVRRAAGLSLGAHACVQNTAHDEILLDIARSIPAVKPLSVTAPRMGNLLPDSPVDVDENEARPQPWEDAVYAMLEHVNAMPVSALEWKAKNAKVAALDNDIWLLCLLHEEEKDLDRHATLRFDHVTAQAEHFSGVISLIDIVVSRPAQI</sequence>
<accession>A0A2I8EZH7</accession>
<evidence type="ECO:0000313" key="2">
    <source>
        <dbReference type="Proteomes" id="UP000243502"/>
    </source>
</evidence>
<proteinExistence type="predicted"/>
<reference evidence="1 2" key="1">
    <citation type="submission" date="2018-01" db="EMBL/GenBank/DDBJ databases">
        <title>Species boundaries and ecological features among Paraburkholderia terrae DSMZ17804T, P. hospita DSMZ17164T and P. caribensis DSMZ13236T.</title>
        <authorList>
            <person name="Pratama A.A."/>
        </authorList>
    </citation>
    <scope>NUCLEOTIDE SEQUENCE [LARGE SCALE GENOMIC DNA]</scope>
    <source>
        <strain evidence="1 2">DSM 17804</strain>
    </source>
</reference>
<evidence type="ECO:0000313" key="1">
    <source>
        <dbReference type="EMBL" id="AUT64868.1"/>
    </source>
</evidence>
<dbReference type="OrthoDB" id="8565078at2"/>
<organism evidence="1 2">
    <name type="scientific">Paraburkholderia terrae</name>
    <dbReference type="NCBI Taxonomy" id="311230"/>
    <lineage>
        <taxon>Bacteria</taxon>
        <taxon>Pseudomonadati</taxon>
        <taxon>Pseudomonadota</taxon>
        <taxon>Betaproteobacteria</taxon>
        <taxon>Burkholderiales</taxon>
        <taxon>Burkholderiaceae</taxon>
        <taxon>Paraburkholderia</taxon>
    </lineage>
</organism>